<dbReference type="InterPro" id="IPR029044">
    <property type="entry name" value="Nucleotide-diphossugar_trans"/>
</dbReference>
<dbReference type="OrthoDB" id="28434at2157"/>
<keyword evidence="2" id="KW-1185">Reference proteome</keyword>
<sequence length="198" mass="22643">MLGVILAFPEKRWENYTLPVADEPVVRLTERRLLTSKRIDEVITVVRKDKLRTYSLHVSNPLPVSARSKMEALLKALPGEPFFLAEGNMPLIMPFLVNYMTGLFYENEPEALIPVWKDGTAEVTHAVYEPDALADAIEAALAEGYRNLNRVTEFLDYEPLSIEELAKRNPKVTLSFFRVRNSFDIRFAVETLKREGQT</sequence>
<accession>A0A100XXF6</accession>
<evidence type="ECO:0000313" key="1">
    <source>
        <dbReference type="EMBL" id="KUH32971.1"/>
    </source>
</evidence>
<dbReference type="STRING" id="227598.APY94_07935"/>
<gene>
    <name evidence="1" type="ORF">APY94_07935</name>
</gene>
<protein>
    <submittedName>
        <fullName evidence="1">Molybdopterin-guanine dinucleotide biosynthesis protein MobA</fullName>
    </submittedName>
</protein>
<proteinExistence type="predicted"/>
<dbReference type="EMBL" id="LLYW01000027">
    <property type="protein sequence ID" value="KUH32971.1"/>
    <property type="molecule type" value="Genomic_DNA"/>
</dbReference>
<reference evidence="1 2" key="1">
    <citation type="submission" date="2015-10" db="EMBL/GenBank/DDBJ databases">
        <title>Draft genome sequence of Thermococcus celericrescens strain DSM 17994.</title>
        <authorList>
            <person name="Hong S.-J."/>
            <person name="Park C.-E."/>
            <person name="Shin J.-H."/>
        </authorList>
    </citation>
    <scope>NUCLEOTIDE SEQUENCE [LARGE SCALE GENOMIC DNA]</scope>
    <source>
        <strain evidence="1 2">DSM 17994</strain>
    </source>
</reference>
<name>A0A100XXF6_9EURY</name>
<organism evidence="1 2">
    <name type="scientific">Thermococcus celericrescens</name>
    <dbReference type="NCBI Taxonomy" id="227598"/>
    <lineage>
        <taxon>Archaea</taxon>
        <taxon>Methanobacteriati</taxon>
        <taxon>Methanobacteriota</taxon>
        <taxon>Thermococci</taxon>
        <taxon>Thermococcales</taxon>
        <taxon>Thermococcaceae</taxon>
        <taxon>Thermococcus</taxon>
    </lineage>
</organism>
<dbReference type="Proteomes" id="UP000053462">
    <property type="component" value="Unassembled WGS sequence"/>
</dbReference>
<evidence type="ECO:0000313" key="2">
    <source>
        <dbReference type="Proteomes" id="UP000053462"/>
    </source>
</evidence>
<dbReference type="SUPFAM" id="SSF53448">
    <property type="entry name" value="Nucleotide-diphospho-sugar transferases"/>
    <property type="match status" value="1"/>
</dbReference>
<dbReference type="RefSeq" id="WP_058939127.1">
    <property type="nucleotide sequence ID" value="NZ_LLYW01000027.1"/>
</dbReference>
<dbReference type="Gene3D" id="3.90.550.10">
    <property type="entry name" value="Spore Coat Polysaccharide Biosynthesis Protein SpsA, Chain A"/>
    <property type="match status" value="1"/>
</dbReference>
<dbReference type="AlphaFoldDB" id="A0A100XXF6"/>
<comment type="caution">
    <text evidence="1">The sequence shown here is derived from an EMBL/GenBank/DDBJ whole genome shotgun (WGS) entry which is preliminary data.</text>
</comment>